<name>A0A2R4XHX8_9BURK</name>
<feature type="active site" description="Proton donor/acceptor" evidence="3">
    <location>
        <position position="165"/>
    </location>
</feature>
<protein>
    <submittedName>
        <fullName evidence="5">Isomerase</fullName>
    </submittedName>
</protein>
<dbReference type="EMBL" id="CP028901">
    <property type="protein sequence ID" value="AWB33319.1"/>
    <property type="molecule type" value="Genomic_DNA"/>
</dbReference>
<organism evidence="5 6">
    <name type="scientific">Orrella marina</name>
    <dbReference type="NCBI Taxonomy" id="2163011"/>
    <lineage>
        <taxon>Bacteria</taxon>
        <taxon>Pseudomonadati</taxon>
        <taxon>Pseudomonadota</taxon>
        <taxon>Betaproteobacteria</taxon>
        <taxon>Burkholderiales</taxon>
        <taxon>Alcaligenaceae</taxon>
        <taxon>Orrella</taxon>
    </lineage>
</organism>
<keyword evidence="6" id="KW-1185">Reference proteome</keyword>
<dbReference type="Proteomes" id="UP000244571">
    <property type="component" value="Chromosome"/>
</dbReference>
<dbReference type="SUPFAM" id="SSF51658">
    <property type="entry name" value="Xylose isomerase-like"/>
    <property type="match status" value="1"/>
</dbReference>
<evidence type="ECO:0000256" key="1">
    <source>
        <dbReference type="ARBA" id="ARBA00023235"/>
    </source>
</evidence>
<dbReference type="PANTHER" id="PTHR43489:SF6">
    <property type="entry name" value="HYDROXYPYRUVATE ISOMERASE-RELATED"/>
    <property type="match status" value="1"/>
</dbReference>
<dbReference type="PIRSF" id="PIRSF006241">
    <property type="entry name" value="HyI"/>
    <property type="match status" value="1"/>
</dbReference>
<dbReference type="PANTHER" id="PTHR43489">
    <property type="entry name" value="ISOMERASE"/>
    <property type="match status" value="1"/>
</dbReference>
<dbReference type="InterPro" id="IPR036237">
    <property type="entry name" value="Xyl_isomerase-like_sf"/>
</dbReference>
<dbReference type="OrthoDB" id="9786584at2"/>
<feature type="domain" description="Xylose isomerase-like TIM barrel" evidence="4">
    <location>
        <begin position="29"/>
        <end position="274"/>
    </location>
</feature>
<evidence type="ECO:0000256" key="2">
    <source>
        <dbReference type="PIRNR" id="PIRNR006241"/>
    </source>
</evidence>
<dbReference type="InterPro" id="IPR050417">
    <property type="entry name" value="Sugar_Epim/Isomerase"/>
</dbReference>
<dbReference type="GO" id="GO:0008903">
    <property type="term" value="F:hydroxypyruvate isomerase activity"/>
    <property type="evidence" value="ECO:0007669"/>
    <property type="project" value="TreeGrafter"/>
</dbReference>
<feature type="active site" description="Proton donor/acceptor" evidence="3">
    <location>
        <position position="262"/>
    </location>
</feature>
<accession>A0A2R4XHX8</accession>
<comment type="similarity">
    <text evidence="2">Belongs to the hyi family.</text>
</comment>
<evidence type="ECO:0000259" key="4">
    <source>
        <dbReference type="Pfam" id="PF01261"/>
    </source>
</evidence>
<keyword evidence="1 2" id="KW-0413">Isomerase</keyword>
<dbReference type="InterPro" id="IPR026040">
    <property type="entry name" value="HyI-like"/>
</dbReference>
<evidence type="ECO:0000313" key="6">
    <source>
        <dbReference type="Proteomes" id="UP000244571"/>
    </source>
</evidence>
<dbReference type="RefSeq" id="WP_108620748.1">
    <property type="nucleotide sequence ID" value="NZ_CP028901.1"/>
</dbReference>
<proteinExistence type="inferred from homology"/>
<reference evidence="5 6" key="1">
    <citation type="submission" date="2018-04" db="EMBL/GenBank/DDBJ databases">
        <title>Bordetella sp. HZ20 isolated from seawater.</title>
        <authorList>
            <person name="Sun C."/>
        </authorList>
    </citation>
    <scope>NUCLEOTIDE SEQUENCE [LARGE SCALE GENOMIC DNA]</scope>
    <source>
        <strain evidence="5 6">HZ20</strain>
    </source>
</reference>
<dbReference type="GO" id="GO:0046487">
    <property type="term" value="P:glyoxylate metabolic process"/>
    <property type="evidence" value="ECO:0007669"/>
    <property type="project" value="TreeGrafter"/>
</dbReference>
<evidence type="ECO:0000313" key="5">
    <source>
        <dbReference type="EMBL" id="AWB33319.1"/>
    </source>
</evidence>
<dbReference type="Gene3D" id="3.20.20.150">
    <property type="entry name" value="Divalent-metal-dependent TIM barrel enzymes"/>
    <property type="match status" value="1"/>
</dbReference>
<dbReference type="KEGG" id="boz:DBV39_05940"/>
<gene>
    <name evidence="5" type="ORF">DBV39_05940</name>
</gene>
<dbReference type="AlphaFoldDB" id="A0A2R4XHX8"/>
<dbReference type="Pfam" id="PF01261">
    <property type="entry name" value="AP_endonuc_2"/>
    <property type="match status" value="1"/>
</dbReference>
<dbReference type="InterPro" id="IPR013022">
    <property type="entry name" value="Xyl_isomerase-like_TIM-brl"/>
</dbReference>
<evidence type="ECO:0000256" key="3">
    <source>
        <dbReference type="PIRSR" id="PIRSR006241-50"/>
    </source>
</evidence>
<sequence length="285" mass="31447">MSAAPSAPSLRFSANLGFLWRDLPLLERIERAARAGFQGIEMHWPYEEDPDAVATLCQKHGMSVLSINTPQGDVAAGDSGLAAQRGRQEEFRDAFLMTLDWAVRSTASMIHVLPGKRNVEATRISENHFPSADNPVDSGQFDCFVKNLQWASDQARAHGKGLLLEAINGRDKPGYFYHTQEAAHAVLTACNRSNIRLMFDVYHVGVAQGDVLNRLERFIPSIGHVQIAGVPDRNEPDRGEICYRAVFEKLISLGYTGWIGCEYRADAGIESGLSRWTKSCAVTLG</sequence>